<feature type="domain" description="Histidine kinase" evidence="8">
    <location>
        <begin position="1"/>
        <end position="137"/>
    </location>
</feature>
<keyword evidence="6" id="KW-0067">ATP-binding</keyword>
<dbReference type="GO" id="GO:0004673">
    <property type="term" value="F:protein histidine kinase activity"/>
    <property type="evidence" value="ECO:0007669"/>
    <property type="project" value="UniProtKB-EC"/>
</dbReference>
<evidence type="ECO:0000256" key="7">
    <source>
        <dbReference type="ARBA" id="ARBA00023012"/>
    </source>
</evidence>
<dbReference type="InterPro" id="IPR005467">
    <property type="entry name" value="His_kinase_dom"/>
</dbReference>
<sequence>MLAFSRRQSLHAERLLFSRLVGDLAELLQRAVGESITVRMDIAAELWPCRADHAQFESAILNLVINARDAMPSGGQVVLAMGNCDIDVAAGQALELAPGQYVRVSVRDNGTGMPPEILAHVFEPFFTTKEVGKGGLGWPRCTASCTSPGGGRYPGQHAGRGHHRVTVFPP</sequence>
<keyword evidence="10" id="KW-1185">Reference proteome</keyword>
<dbReference type="PROSITE" id="PS50109">
    <property type="entry name" value="HIS_KIN"/>
    <property type="match status" value="1"/>
</dbReference>
<reference evidence="9 10" key="1">
    <citation type="submission" date="2019-09" db="EMBL/GenBank/DDBJ databases">
        <title>Genome sequence of Rhodovastum atsumiense, a diverse member of the Acetobacteraceae family of non-sulfur purple photosynthetic bacteria.</title>
        <authorList>
            <person name="Meyer T."/>
            <person name="Kyndt J."/>
        </authorList>
    </citation>
    <scope>NUCLEOTIDE SEQUENCE [LARGE SCALE GENOMIC DNA]</scope>
    <source>
        <strain evidence="9 10">DSM 21279</strain>
    </source>
</reference>
<name>A0A5M6J208_9PROT</name>
<dbReference type="InterPro" id="IPR036890">
    <property type="entry name" value="HATPase_C_sf"/>
</dbReference>
<dbReference type="SUPFAM" id="SSF55874">
    <property type="entry name" value="ATPase domain of HSP90 chaperone/DNA topoisomerase II/histidine kinase"/>
    <property type="match status" value="1"/>
</dbReference>
<dbReference type="Gene3D" id="3.30.565.10">
    <property type="entry name" value="Histidine kinase-like ATPase, C-terminal domain"/>
    <property type="match status" value="1"/>
</dbReference>
<gene>
    <name evidence="9" type="ORF">F1189_00515</name>
</gene>
<evidence type="ECO:0000313" key="10">
    <source>
        <dbReference type="Proteomes" id="UP000325255"/>
    </source>
</evidence>
<evidence type="ECO:0000256" key="2">
    <source>
        <dbReference type="ARBA" id="ARBA00012438"/>
    </source>
</evidence>
<keyword evidence="3" id="KW-0808">Transferase</keyword>
<accession>A0A5M6J208</accession>
<evidence type="ECO:0000313" key="9">
    <source>
        <dbReference type="EMBL" id="KAA5614646.1"/>
    </source>
</evidence>
<dbReference type="PANTHER" id="PTHR43065">
    <property type="entry name" value="SENSOR HISTIDINE KINASE"/>
    <property type="match status" value="1"/>
</dbReference>
<organism evidence="9 10">
    <name type="scientific">Rhodovastum atsumiense</name>
    <dbReference type="NCBI Taxonomy" id="504468"/>
    <lineage>
        <taxon>Bacteria</taxon>
        <taxon>Pseudomonadati</taxon>
        <taxon>Pseudomonadota</taxon>
        <taxon>Alphaproteobacteria</taxon>
        <taxon>Acetobacterales</taxon>
        <taxon>Acetobacteraceae</taxon>
        <taxon>Rhodovastum</taxon>
    </lineage>
</organism>
<dbReference type="GO" id="GO:0000160">
    <property type="term" value="P:phosphorelay signal transduction system"/>
    <property type="evidence" value="ECO:0007669"/>
    <property type="project" value="UniProtKB-KW"/>
</dbReference>
<dbReference type="RefSeq" id="WP_162530347.1">
    <property type="nucleotide sequence ID" value="NZ_VWPK01000001.1"/>
</dbReference>
<dbReference type="EMBL" id="VWPK01000001">
    <property type="protein sequence ID" value="KAA5614646.1"/>
    <property type="molecule type" value="Genomic_DNA"/>
</dbReference>
<evidence type="ECO:0000256" key="3">
    <source>
        <dbReference type="ARBA" id="ARBA00022679"/>
    </source>
</evidence>
<keyword evidence="7" id="KW-0902">Two-component regulatory system</keyword>
<dbReference type="AlphaFoldDB" id="A0A5M6J208"/>
<dbReference type="Pfam" id="PF02518">
    <property type="entry name" value="HATPase_c"/>
    <property type="match status" value="1"/>
</dbReference>
<evidence type="ECO:0000256" key="6">
    <source>
        <dbReference type="ARBA" id="ARBA00022840"/>
    </source>
</evidence>
<keyword evidence="4" id="KW-0547">Nucleotide-binding</keyword>
<dbReference type="PANTHER" id="PTHR43065:SF46">
    <property type="entry name" value="C4-DICARBOXYLATE TRANSPORT SENSOR PROTEIN DCTB"/>
    <property type="match status" value="1"/>
</dbReference>
<comment type="caution">
    <text evidence="9">The sequence shown here is derived from an EMBL/GenBank/DDBJ whole genome shotgun (WGS) entry which is preliminary data.</text>
</comment>
<proteinExistence type="predicted"/>
<evidence type="ECO:0000256" key="5">
    <source>
        <dbReference type="ARBA" id="ARBA00022777"/>
    </source>
</evidence>
<dbReference type="GO" id="GO:0005524">
    <property type="term" value="F:ATP binding"/>
    <property type="evidence" value="ECO:0007669"/>
    <property type="project" value="UniProtKB-KW"/>
</dbReference>
<dbReference type="Proteomes" id="UP000325255">
    <property type="component" value="Unassembled WGS sequence"/>
</dbReference>
<evidence type="ECO:0000256" key="1">
    <source>
        <dbReference type="ARBA" id="ARBA00000085"/>
    </source>
</evidence>
<dbReference type="SMART" id="SM00387">
    <property type="entry name" value="HATPase_c"/>
    <property type="match status" value="1"/>
</dbReference>
<dbReference type="EC" id="2.7.13.3" evidence="2"/>
<dbReference type="InterPro" id="IPR003594">
    <property type="entry name" value="HATPase_dom"/>
</dbReference>
<evidence type="ECO:0000259" key="8">
    <source>
        <dbReference type="PROSITE" id="PS50109"/>
    </source>
</evidence>
<dbReference type="PRINTS" id="PR00344">
    <property type="entry name" value="BCTRLSENSOR"/>
</dbReference>
<protein>
    <recommendedName>
        <fullName evidence="2">histidine kinase</fullName>
        <ecNumber evidence="2">2.7.13.3</ecNumber>
    </recommendedName>
</protein>
<comment type="catalytic activity">
    <reaction evidence="1">
        <text>ATP + protein L-histidine = ADP + protein N-phospho-L-histidine.</text>
        <dbReference type="EC" id="2.7.13.3"/>
    </reaction>
</comment>
<keyword evidence="5" id="KW-0418">Kinase</keyword>
<dbReference type="InterPro" id="IPR004358">
    <property type="entry name" value="Sig_transdc_His_kin-like_C"/>
</dbReference>
<evidence type="ECO:0000256" key="4">
    <source>
        <dbReference type="ARBA" id="ARBA00022741"/>
    </source>
</evidence>